<dbReference type="GO" id="GO:0005524">
    <property type="term" value="F:ATP binding"/>
    <property type="evidence" value="ECO:0007669"/>
    <property type="project" value="UniProtKB-KW"/>
</dbReference>
<dbReference type="Proteomes" id="UP000289794">
    <property type="component" value="Chromosome"/>
</dbReference>
<dbReference type="EMBL" id="CP035945">
    <property type="protein sequence ID" value="QBE97394.1"/>
    <property type="molecule type" value="Genomic_DNA"/>
</dbReference>
<keyword evidence="2" id="KW-0677">Repeat</keyword>
<reference evidence="6 7" key="1">
    <citation type="submission" date="2019-01" db="EMBL/GenBank/DDBJ databases">
        <title>PMF-metabolizing Aryl O-demethylase.</title>
        <authorList>
            <person name="Kim M."/>
        </authorList>
    </citation>
    <scope>NUCLEOTIDE SEQUENCE [LARGE SCALE GENOMIC DNA]</scope>
    <source>
        <strain evidence="6 7">PMF1</strain>
    </source>
</reference>
<feature type="domain" description="ABC transporter" evidence="5">
    <location>
        <begin position="6"/>
        <end position="243"/>
    </location>
</feature>
<evidence type="ECO:0000259" key="5">
    <source>
        <dbReference type="PROSITE" id="PS50893"/>
    </source>
</evidence>
<dbReference type="InterPro" id="IPR003439">
    <property type="entry name" value="ABC_transporter-like_ATP-bd"/>
</dbReference>
<dbReference type="PANTHER" id="PTHR43790">
    <property type="entry name" value="CARBOHYDRATE TRANSPORT ATP-BINDING PROTEIN MG119-RELATED"/>
    <property type="match status" value="1"/>
</dbReference>
<keyword evidence="4 6" id="KW-0067">ATP-binding</keyword>
<dbReference type="Pfam" id="PF00005">
    <property type="entry name" value="ABC_tran"/>
    <property type="match status" value="1"/>
</dbReference>
<keyword evidence="6" id="KW-0378">Hydrolase</keyword>
<accession>A0A4P6LXP9</accession>
<dbReference type="GO" id="GO:0016887">
    <property type="term" value="F:ATP hydrolysis activity"/>
    <property type="evidence" value="ECO:0007669"/>
    <property type="project" value="InterPro"/>
</dbReference>
<name>A0A4P6LXP9_9FIRM</name>
<proteinExistence type="predicted"/>
<evidence type="ECO:0000256" key="1">
    <source>
        <dbReference type="ARBA" id="ARBA00022448"/>
    </source>
</evidence>
<dbReference type="PROSITE" id="PS50893">
    <property type="entry name" value="ABC_TRANSPORTER_2"/>
    <property type="match status" value="1"/>
</dbReference>
<dbReference type="SUPFAM" id="SSF52540">
    <property type="entry name" value="P-loop containing nucleoside triphosphate hydrolases"/>
    <property type="match status" value="2"/>
</dbReference>
<evidence type="ECO:0000256" key="4">
    <source>
        <dbReference type="ARBA" id="ARBA00022840"/>
    </source>
</evidence>
<evidence type="ECO:0000256" key="2">
    <source>
        <dbReference type="ARBA" id="ARBA00022737"/>
    </source>
</evidence>
<dbReference type="InterPro" id="IPR050107">
    <property type="entry name" value="ABC_carbohydrate_import_ATPase"/>
</dbReference>
<keyword evidence="3" id="KW-0547">Nucleotide-binding</keyword>
<organism evidence="6 7">
    <name type="scientific">Blautia producta</name>
    <dbReference type="NCBI Taxonomy" id="33035"/>
    <lineage>
        <taxon>Bacteria</taxon>
        <taxon>Bacillati</taxon>
        <taxon>Bacillota</taxon>
        <taxon>Clostridia</taxon>
        <taxon>Lachnospirales</taxon>
        <taxon>Lachnospiraceae</taxon>
        <taxon>Blautia</taxon>
    </lineage>
</organism>
<evidence type="ECO:0000313" key="6">
    <source>
        <dbReference type="EMBL" id="QBE97394.1"/>
    </source>
</evidence>
<protein>
    <submittedName>
        <fullName evidence="6">Galactose/methyl galactoside import ATP-binding protein MglA</fullName>
        <ecNumber evidence="6">3.6.3.17</ecNumber>
    </submittedName>
</protein>
<dbReference type="PANTHER" id="PTHR43790:SF9">
    <property type="entry name" value="GALACTOFURANOSE TRANSPORTER ATP-BINDING PROTEIN YTFR"/>
    <property type="match status" value="1"/>
</dbReference>
<sequence>MKRELLEIRNGFMKKGREYILRDINFYIYTGETVSICGFHGVGKSTLARVMSGKLILTEGDVYWDEKHLKTSDVSVYQNFLKDKVCHIYELTASIYNFAVYDYMFAMRPASWKKILYNKKSAILQMKNLLNDAEIDINPQVPMEDLSRWQKFMLQILKAAVYGAKIIILDEVAMEFGIEELWPFLERMKKRYGVSFIYISSVVDMAVECSDRAYIMRERSLVYMSHQGKEEHFTLEKALFQYGISNLYKLREYTDSPVILKTSILSPKGESIPFEIRQGEVAGVLDLDGKIRESIIDRLSGDALDDTYVKNEKVCSYRQLNEKGIYIIHEREQENGFFDDLSLKENILISGYKRFQSLGIVNQKLIDFLWNYRIHPLLNMEDELELTYLNKVKVILLKKLILNPQLLILDNFTLYLDPIEREEILKFIGELSEQGIGFLLISSSLPEAYSICDKILILQGQGKWRLFERETE</sequence>
<evidence type="ECO:0000313" key="7">
    <source>
        <dbReference type="Proteomes" id="UP000289794"/>
    </source>
</evidence>
<dbReference type="InterPro" id="IPR027417">
    <property type="entry name" value="P-loop_NTPase"/>
</dbReference>
<evidence type="ECO:0000256" key="3">
    <source>
        <dbReference type="ARBA" id="ARBA00022741"/>
    </source>
</evidence>
<keyword evidence="1" id="KW-0813">Transport</keyword>
<dbReference type="EC" id="3.6.3.17" evidence="6"/>
<gene>
    <name evidence="6" type="primary">mglA_2</name>
    <name evidence="6" type="ORF">PMF13cell1_02950</name>
</gene>
<dbReference type="Gene3D" id="3.40.50.300">
    <property type="entry name" value="P-loop containing nucleotide triphosphate hydrolases"/>
    <property type="match status" value="2"/>
</dbReference>
<dbReference type="KEGG" id="bpro:PMF13cell1_02950"/>
<dbReference type="AlphaFoldDB" id="A0A4P6LXP9"/>